<evidence type="ECO:0000313" key="10">
    <source>
        <dbReference type="EMBL" id="GGK43494.1"/>
    </source>
</evidence>
<dbReference type="Gene3D" id="6.10.250.690">
    <property type="match status" value="1"/>
</dbReference>
<evidence type="ECO:0000256" key="3">
    <source>
        <dbReference type="ARBA" id="ARBA00023015"/>
    </source>
</evidence>
<reference evidence="11" key="1">
    <citation type="journal article" date="2019" name="Int. J. Syst. Evol. Microbiol.">
        <title>The Global Catalogue of Microorganisms (GCM) 10K type strain sequencing project: providing services to taxonomists for standard genome sequencing and annotation.</title>
        <authorList>
            <consortium name="The Broad Institute Genomics Platform"/>
            <consortium name="The Broad Institute Genome Sequencing Center for Infectious Disease"/>
            <person name="Wu L."/>
            <person name="Ma J."/>
        </authorList>
    </citation>
    <scope>NUCLEOTIDE SEQUENCE [LARGE SCALE GENOMIC DNA]</scope>
    <source>
        <strain evidence="11">JCM 30331</strain>
    </source>
</reference>
<dbReference type="GO" id="GO:0003677">
    <property type="term" value="F:DNA binding"/>
    <property type="evidence" value="ECO:0007669"/>
    <property type="project" value="UniProtKB-KW"/>
</dbReference>
<sequence length="207" mass="22999">MPPTILVIKDDLDITRVVQYERENAGYEVLTAADGVGGLTSAHEHHPVLIILDLGLPDMNGVEVARRLRKAGEVRILVLTAVDDVSSKTDLLGVGADDYVTKPFDPPELLARVQVQLRHQTSQDLMTLGLLTVSLSRRLCFYDGHEAPLSNKEFELMALLSQQPGRLYSRDAIVRHLWREEETDKIGLVDVHLGNVRGSYVRPVVMG</sequence>
<evidence type="ECO:0000259" key="9">
    <source>
        <dbReference type="PROSITE" id="PS51755"/>
    </source>
</evidence>
<evidence type="ECO:0000256" key="4">
    <source>
        <dbReference type="ARBA" id="ARBA00023125"/>
    </source>
</evidence>
<keyword evidence="5" id="KW-0804">Transcription</keyword>
<evidence type="ECO:0000256" key="1">
    <source>
        <dbReference type="ARBA" id="ARBA00022553"/>
    </source>
</evidence>
<dbReference type="InterPro" id="IPR036388">
    <property type="entry name" value="WH-like_DNA-bd_sf"/>
</dbReference>
<dbReference type="Proteomes" id="UP000647587">
    <property type="component" value="Unassembled WGS sequence"/>
</dbReference>
<evidence type="ECO:0000256" key="7">
    <source>
        <dbReference type="PROSITE-ProRule" id="PRU01091"/>
    </source>
</evidence>
<name>A0ABQ2F3G4_9DEIO</name>
<protein>
    <submittedName>
        <fullName evidence="10">DNA-binding response regulator</fullName>
    </submittedName>
</protein>
<feature type="domain" description="OmpR/PhoB-type" evidence="9">
    <location>
        <begin position="123"/>
        <end position="207"/>
    </location>
</feature>
<dbReference type="SUPFAM" id="SSF52172">
    <property type="entry name" value="CheY-like"/>
    <property type="match status" value="1"/>
</dbReference>
<dbReference type="PROSITE" id="PS51755">
    <property type="entry name" value="OMPR_PHOB"/>
    <property type="match status" value="1"/>
</dbReference>
<evidence type="ECO:0000313" key="11">
    <source>
        <dbReference type="Proteomes" id="UP000647587"/>
    </source>
</evidence>
<dbReference type="InterPro" id="IPR039420">
    <property type="entry name" value="WalR-like"/>
</dbReference>
<comment type="caution">
    <text evidence="10">The sequence shown here is derived from an EMBL/GenBank/DDBJ whole genome shotgun (WGS) entry which is preliminary data.</text>
</comment>
<feature type="DNA-binding region" description="OmpR/PhoB-type" evidence="7">
    <location>
        <begin position="123"/>
        <end position="207"/>
    </location>
</feature>
<feature type="domain" description="Response regulatory" evidence="8">
    <location>
        <begin position="4"/>
        <end position="117"/>
    </location>
</feature>
<dbReference type="SMART" id="SM00448">
    <property type="entry name" value="REC"/>
    <property type="match status" value="1"/>
</dbReference>
<dbReference type="Pfam" id="PF00486">
    <property type="entry name" value="Trans_reg_C"/>
    <property type="match status" value="1"/>
</dbReference>
<keyword evidence="1 6" id="KW-0597">Phosphoprotein</keyword>
<keyword evidence="4 7" id="KW-0238">DNA-binding</keyword>
<dbReference type="EMBL" id="BMPP01000040">
    <property type="protein sequence ID" value="GGK43494.1"/>
    <property type="molecule type" value="Genomic_DNA"/>
</dbReference>
<accession>A0ABQ2F3G4</accession>
<dbReference type="InterPro" id="IPR011006">
    <property type="entry name" value="CheY-like_superfamily"/>
</dbReference>
<gene>
    <name evidence="10" type="ORF">GCM10008955_41560</name>
</gene>
<evidence type="ECO:0000259" key="8">
    <source>
        <dbReference type="PROSITE" id="PS50110"/>
    </source>
</evidence>
<organism evidence="10 11">
    <name type="scientific">Deinococcus malanensis</name>
    <dbReference type="NCBI Taxonomy" id="1706855"/>
    <lineage>
        <taxon>Bacteria</taxon>
        <taxon>Thermotogati</taxon>
        <taxon>Deinococcota</taxon>
        <taxon>Deinococci</taxon>
        <taxon>Deinococcales</taxon>
        <taxon>Deinococcaceae</taxon>
        <taxon>Deinococcus</taxon>
    </lineage>
</organism>
<dbReference type="PANTHER" id="PTHR48111">
    <property type="entry name" value="REGULATOR OF RPOS"/>
    <property type="match status" value="1"/>
</dbReference>
<dbReference type="PROSITE" id="PS50110">
    <property type="entry name" value="RESPONSE_REGULATORY"/>
    <property type="match status" value="1"/>
</dbReference>
<dbReference type="Gene3D" id="1.10.10.10">
    <property type="entry name" value="Winged helix-like DNA-binding domain superfamily/Winged helix DNA-binding domain"/>
    <property type="match status" value="1"/>
</dbReference>
<evidence type="ECO:0000256" key="2">
    <source>
        <dbReference type="ARBA" id="ARBA00023012"/>
    </source>
</evidence>
<dbReference type="InterPro" id="IPR001789">
    <property type="entry name" value="Sig_transdc_resp-reg_receiver"/>
</dbReference>
<keyword evidence="11" id="KW-1185">Reference proteome</keyword>
<dbReference type="InterPro" id="IPR001867">
    <property type="entry name" value="OmpR/PhoB-type_DNA-bd"/>
</dbReference>
<dbReference type="Pfam" id="PF00072">
    <property type="entry name" value="Response_reg"/>
    <property type="match status" value="1"/>
</dbReference>
<keyword evidence="3" id="KW-0805">Transcription regulation</keyword>
<dbReference type="Gene3D" id="3.40.50.2300">
    <property type="match status" value="1"/>
</dbReference>
<keyword evidence="2" id="KW-0902">Two-component regulatory system</keyword>
<dbReference type="PANTHER" id="PTHR48111:SF22">
    <property type="entry name" value="REGULATOR OF RPOS"/>
    <property type="match status" value="1"/>
</dbReference>
<evidence type="ECO:0000256" key="6">
    <source>
        <dbReference type="PROSITE-ProRule" id="PRU00169"/>
    </source>
</evidence>
<proteinExistence type="predicted"/>
<evidence type="ECO:0000256" key="5">
    <source>
        <dbReference type="ARBA" id="ARBA00023163"/>
    </source>
</evidence>
<dbReference type="CDD" id="cd17574">
    <property type="entry name" value="REC_OmpR"/>
    <property type="match status" value="1"/>
</dbReference>
<feature type="modified residue" description="4-aspartylphosphate" evidence="6">
    <location>
        <position position="53"/>
    </location>
</feature>
<dbReference type="CDD" id="cd00383">
    <property type="entry name" value="trans_reg_C"/>
    <property type="match status" value="1"/>
</dbReference>